<reference evidence="2" key="1">
    <citation type="submission" date="2021-02" db="EMBL/GenBank/DDBJ databases">
        <authorList>
            <person name="Nowell W R."/>
        </authorList>
    </citation>
    <scope>NUCLEOTIDE SEQUENCE</scope>
</reference>
<dbReference type="AlphaFoldDB" id="A0A814ZM35"/>
<dbReference type="Proteomes" id="UP000663889">
    <property type="component" value="Unassembled WGS sequence"/>
</dbReference>
<comment type="caution">
    <text evidence="2">The sequence shown here is derived from an EMBL/GenBank/DDBJ whole genome shotgun (WGS) entry which is preliminary data.</text>
</comment>
<evidence type="ECO:0000313" key="3">
    <source>
        <dbReference type="Proteomes" id="UP000663889"/>
    </source>
</evidence>
<name>A0A814ZM35_9BILA</name>
<evidence type="ECO:0000313" key="2">
    <source>
        <dbReference type="EMBL" id="CAF1245287.1"/>
    </source>
</evidence>
<proteinExistence type="predicted"/>
<organism evidence="2 3">
    <name type="scientific">Rotaria sordida</name>
    <dbReference type="NCBI Taxonomy" id="392033"/>
    <lineage>
        <taxon>Eukaryota</taxon>
        <taxon>Metazoa</taxon>
        <taxon>Spiralia</taxon>
        <taxon>Gnathifera</taxon>
        <taxon>Rotifera</taxon>
        <taxon>Eurotatoria</taxon>
        <taxon>Bdelloidea</taxon>
        <taxon>Philodinida</taxon>
        <taxon>Philodinidae</taxon>
        <taxon>Rotaria</taxon>
    </lineage>
</organism>
<protein>
    <submittedName>
        <fullName evidence="2">Uncharacterized protein</fullName>
    </submittedName>
</protein>
<keyword evidence="1" id="KW-0472">Membrane</keyword>
<keyword evidence="1" id="KW-1133">Transmembrane helix</keyword>
<feature type="transmembrane region" description="Helical" evidence="1">
    <location>
        <begin position="6"/>
        <end position="24"/>
    </location>
</feature>
<sequence length="322" mass="36429">MYDDFAGIVGALYFRNLAAFCLIAKQTVTDSYRLFSAKTFITDHILPQSIFNNEANNLIDTFNKSIFSEVAHTLSLARVTINANPFASRTEIDAAFGVDNNYQIIIEPQYMAIYHEGPVIRTESCSCLVQNKDCSSYIRLFKSMDTSDRILIKSLVLQCVAIESALASTLECLYNRSCWDLIRINYARNGDTNLMDIPPLDANIVSVFSINDTVETLTYALLLENFTVNVSYDQFYAKCAPLSCTYTIQQPFNLIFLITSILAIYGILNKIFRLVLPFIVRLALIIWNRIRKQNSSINQSTSIVEGTQRNGKLSELSLLRTF</sequence>
<feature type="transmembrane region" description="Helical" evidence="1">
    <location>
        <begin position="251"/>
        <end position="268"/>
    </location>
</feature>
<evidence type="ECO:0000256" key="1">
    <source>
        <dbReference type="SAM" id="Phobius"/>
    </source>
</evidence>
<dbReference type="EMBL" id="CAJNOU010001730">
    <property type="protein sequence ID" value="CAF1245287.1"/>
    <property type="molecule type" value="Genomic_DNA"/>
</dbReference>
<keyword evidence="1" id="KW-0812">Transmembrane</keyword>
<gene>
    <name evidence="2" type="ORF">SEV965_LOCUS23440</name>
</gene>
<accession>A0A814ZM35</accession>